<dbReference type="Pfam" id="PF09044">
    <property type="entry name" value="Kp4"/>
    <property type="match status" value="1"/>
</dbReference>
<comment type="caution">
    <text evidence="2">The sequence shown here is derived from an EMBL/GenBank/DDBJ whole genome shotgun (WGS) entry which is preliminary data.</text>
</comment>
<dbReference type="GO" id="GO:0005576">
    <property type="term" value="C:extracellular region"/>
    <property type="evidence" value="ECO:0007669"/>
    <property type="project" value="InterPro"/>
</dbReference>
<accession>A0A9W4UV73</accession>
<dbReference type="Proteomes" id="UP001152607">
    <property type="component" value="Unassembled WGS sequence"/>
</dbReference>
<protein>
    <recommendedName>
        <fullName evidence="1">Killer toxin Kp4 domain-containing protein</fullName>
    </recommendedName>
</protein>
<dbReference type="Gene3D" id="3.30.430.10">
    <property type="entry name" value="Killer Toxin P4, subunit A"/>
    <property type="match status" value="1"/>
</dbReference>
<gene>
    <name evidence="2" type="ORF">PDIGIT_LOCUS14151</name>
</gene>
<dbReference type="AlphaFoldDB" id="A0A9W4UV73"/>
<evidence type="ECO:0000313" key="3">
    <source>
        <dbReference type="Proteomes" id="UP001152607"/>
    </source>
</evidence>
<reference evidence="2" key="1">
    <citation type="submission" date="2023-01" db="EMBL/GenBank/DDBJ databases">
        <authorList>
            <person name="Van Ghelder C."/>
            <person name="Rancurel C."/>
        </authorList>
    </citation>
    <scope>NUCLEOTIDE SEQUENCE</scope>
    <source>
        <strain evidence="2">CNCM I-4278</strain>
    </source>
</reference>
<sequence length="163" mass="18208">MPVCVDLWMETRPLIPRDRYLSRALISNIHSSPRFAPIHGWRTDRVCHFPRRGRPIRLGKYSPLLPSEQIVYPRYSLKILSAVADSACQCAFFQRTKPGRVLTAALAKQKVDDLLANGCQYCGSAPLEPSGNVMDGEFTINFVEEACDIPIYTASACPITHVS</sequence>
<organism evidence="2 3">
    <name type="scientific">Periconia digitata</name>
    <dbReference type="NCBI Taxonomy" id="1303443"/>
    <lineage>
        <taxon>Eukaryota</taxon>
        <taxon>Fungi</taxon>
        <taxon>Dikarya</taxon>
        <taxon>Ascomycota</taxon>
        <taxon>Pezizomycotina</taxon>
        <taxon>Dothideomycetes</taxon>
        <taxon>Pleosporomycetidae</taxon>
        <taxon>Pleosporales</taxon>
        <taxon>Massarineae</taxon>
        <taxon>Periconiaceae</taxon>
        <taxon>Periconia</taxon>
    </lineage>
</organism>
<evidence type="ECO:0000313" key="2">
    <source>
        <dbReference type="EMBL" id="CAI6340963.1"/>
    </source>
</evidence>
<dbReference type="SUPFAM" id="SSF55221">
    <property type="entry name" value="Yeast killer toxins"/>
    <property type="match status" value="1"/>
</dbReference>
<keyword evidence="3" id="KW-1185">Reference proteome</keyword>
<dbReference type="EMBL" id="CAOQHR010000011">
    <property type="protein sequence ID" value="CAI6340963.1"/>
    <property type="molecule type" value="Genomic_DNA"/>
</dbReference>
<name>A0A9W4UV73_9PLEO</name>
<evidence type="ECO:0000259" key="1">
    <source>
        <dbReference type="Pfam" id="PF09044"/>
    </source>
</evidence>
<dbReference type="OrthoDB" id="4177994at2759"/>
<feature type="domain" description="Killer toxin Kp4" evidence="1">
    <location>
        <begin position="83"/>
        <end position="144"/>
    </location>
</feature>
<dbReference type="InterPro" id="IPR015131">
    <property type="entry name" value="Killer_tox_Kp4"/>
</dbReference>
<proteinExistence type="predicted"/>
<dbReference type="InterPro" id="IPR011329">
    <property type="entry name" value="Killer_tox_Kp4/SMK"/>
</dbReference>